<dbReference type="SMART" id="SM00925">
    <property type="entry name" value="MltA"/>
    <property type="match status" value="1"/>
</dbReference>
<dbReference type="GO" id="GO:0071555">
    <property type="term" value="P:cell wall organization"/>
    <property type="evidence" value="ECO:0007669"/>
    <property type="project" value="UniProtKB-KW"/>
</dbReference>
<dbReference type="Pfam" id="PF03562">
    <property type="entry name" value="MltA"/>
    <property type="match status" value="1"/>
</dbReference>
<dbReference type="EMBL" id="AP017378">
    <property type="protein sequence ID" value="BBD07900.1"/>
    <property type="molecule type" value="Genomic_DNA"/>
</dbReference>
<dbReference type="Pfam" id="PF06725">
    <property type="entry name" value="3D"/>
    <property type="match status" value="1"/>
</dbReference>
<evidence type="ECO:0000256" key="4">
    <source>
        <dbReference type="ARBA" id="ARBA00023316"/>
    </source>
</evidence>
<dbReference type="PANTHER" id="PTHR30124">
    <property type="entry name" value="MEMBRANE-BOUND LYTIC MUREIN TRANSGLYCOSYLASE A"/>
    <property type="match status" value="1"/>
</dbReference>
<evidence type="ECO:0000313" key="8">
    <source>
        <dbReference type="Proteomes" id="UP000269883"/>
    </source>
</evidence>
<evidence type="ECO:0000256" key="3">
    <source>
        <dbReference type="ARBA" id="ARBA00023239"/>
    </source>
</evidence>
<evidence type="ECO:0000256" key="2">
    <source>
        <dbReference type="ARBA" id="ARBA00012587"/>
    </source>
</evidence>
<sequence length="398" mass="44085">MNNDQILRRLVVFLIAVSLAACLAGCPGRVPPPLDSISTPSARTLARMLDPQTQNLASWEELRPGLERSLKYVAARPVDGVAVHQDGVVVTWDRMRVTLEELLRVLPELDEHPELLAERFEWLRIGPEDPLMTGYYAPYLEASPVPTEEFSYPLYAIPDDMQVLNLGSFHHRWEGQKLVYRVENGKAVPYHGRKAIDFEGALEGQGLEIAWVRDLTDVFFLHIQGSGLLMFPDGSTRHVLYAGKNGHKYVSLGRVLADRGLLPLEGMSMKVIRDFLAEHPEDVPELLSTNPSYVFFRLGDDGPYGAMGKLLTPRVSMATDPKFLPLGSVLAFQTLMPPETPGGLGRPVSGIGLAQDKGGAIKGTRIDYYCGSGTDVEYFAGHIKTRASVHLILIREEN</sequence>
<evidence type="ECO:0000259" key="6">
    <source>
        <dbReference type="SMART" id="SM00925"/>
    </source>
</evidence>
<dbReference type="GO" id="GO:0009254">
    <property type="term" value="P:peptidoglycan turnover"/>
    <property type="evidence" value="ECO:0007669"/>
    <property type="project" value="InterPro"/>
</dbReference>
<keyword evidence="8" id="KW-1185">Reference proteome</keyword>
<evidence type="ECO:0000256" key="1">
    <source>
        <dbReference type="ARBA" id="ARBA00001420"/>
    </source>
</evidence>
<dbReference type="CDD" id="cd14485">
    <property type="entry name" value="mltA_like_LT_A"/>
    <property type="match status" value="1"/>
</dbReference>
<reference evidence="7 8" key="1">
    <citation type="journal article" date="2018" name="Sci. Adv.">
        <title>Multi-heme cytochromes provide a pathway for survival in energy-limited environments.</title>
        <authorList>
            <person name="Deng X."/>
            <person name="Dohmae N."/>
            <person name="Nealson K.H."/>
            <person name="Hashimoto K."/>
            <person name="Okamoto A."/>
        </authorList>
    </citation>
    <scope>NUCLEOTIDE SEQUENCE [LARGE SCALE GENOMIC DNA]</scope>
    <source>
        <strain evidence="7 8">IS5</strain>
    </source>
</reference>
<evidence type="ECO:0000256" key="5">
    <source>
        <dbReference type="ARBA" id="ARBA00030918"/>
    </source>
</evidence>
<dbReference type="PIRSF" id="PIRSF019422">
    <property type="entry name" value="MltA"/>
    <property type="match status" value="1"/>
</dbReference>
<dbReference type="OrthoDB" id="9783686at2"/>
<dbReference type="EC" id="4.2.2.n1" evidence="2"/>
<dbReference type="GO" id="GO:0009253">
    <property type="term" value="P:peptidoglycan catabolic process"/>
    <property type="evidence" value="ECO:0007669"/>
    <property type="project" value="TreeGrafter"/>
</dbReference>
<dbReference type="InterPro" id="IPR026044">
    <property type="entry name" value="MltA"/>
</dbReference>
<feature type="domain" description="Lytic transglycosylase MltA" evidence="6">
    <location>
        <begin position="139"/>
        <end position="297"/>
    </location>
</feature>
<dbReference type="GO" id="GO:0004553">
    <property type="term" value="F:hydrolase activity, hydrolyzing O-glycosyl compounds"/>
    <property type="evidence" value="ECO:0007669"/>
    <property type="project" value="InterPro"/>
</dbReference>
<dbReference type="GO" id="GO:0008933">
    <property type="term" value="F:peptidoglycan lytic transglycosylase activity"/>
    <property type="evidence" value="ECO:0007669"/>
    <property type="project" value="TreeGrafter"/>
</dbReference>
<dbReference type="SUPFAM" id="SSF50685">
    <property type="entry name" value="Barwin-like endoglucanases"/>
    <property type="match status" value="1"/>
</dbReference>
<dbReference type="CDD" id="cd14668">
    <property type="entry name" value="mlta_B"/>
    <property type="match status" value="1"/>
</dbReference>
<protein>
    <recommendedName>
        <fullName evidence="2">peptidoglycan lytic exotransglycosylase</fullName>
        <ecNumber evidence="2">4.2.2.n1</ecNumber>
    </recommendedName>
    <alternativeName>
        <fullName evidence="5">Murein hydrolase A</fullName>
    </alternativeName>
</protein>
<proteinExistence type="predicted"/>
<name>A0A2Z6AXF6_9BACT</name>
<comment type="catalytic activity">
    <reaction evidence="1">
        <text>Exolytic cleavage of the (1-&gt;4)-beta-glycosidic linkage between N-acetylmuramic acid (MurNAc) and N-acetylglucosamine (GlcNAc) residues in peptidoglycan, from either the reducing or the non-reducing ends of the peptidoglycan chains, with concomitant formation of a 1,6-anhydrobond in the MurNAc residue.</text>
        <dbReference type="EC" id="4.2.2.n1"/>
    </reaction>
</comment>
<dbReference type="Proteomes" id="UP000269883">
    <property type="component" value="Chromosome"/>
</dbReference>
<dbReference type="KEGG" id="dfl:DFE_1174"/>
<evidence type="ECO:0000313" key="7">
    <source>
        <dbReference type="EMBL" id="BBD07900.1"/>
    </source>
</evidence>
<dbReference type="AlphaFoldDB" id="A0A2Z6AXF6"/>
<dbReference type="InterPro" id="IPR036908">
    <property type="entry name" value="RlpA-like_sf"/>
</dbReference>
<dbReference type="PANTHER" id="PTHR30124:SF0">
    <property type="entry name" value="MEMBRANE-BOUND LYTIC MUREIN TRANSGLYCOSYLASE A"/>
    <property type="match status" value="1"/>
</dbReference>
<dbReference type="RefSeq" id="WP_126377548.1">
    <property type="nucleotide sequence ID" value="NZ_AP017378.1"/>
</dbReference>
<accession>A0A2Z6AXF6</accession>
<dbReference type="InterPro" id="IPR010611">
    <property type="entry name" value="3D_dom"/>
</dbReference>
<keyword evidence="3" id="KW-0456">Lyase</keyword>
<dbReference type="GO" id="GO:0019867">
    <property type="term" value="C:outer membrane"/>
    <property type="evidence" value="ECO:0007669"/>
    <property type="project" value="InterPro"/>
</dbReference>
<keyword evidence="4" id="KW-0961">Cell wall biogenesis/degradation</keyword>
<organism evidence="7 8">
    <name type="scientific">Desulfovibrio ferrophilus</name>
    <dbReference type="NCBI Taxonomy" id="241368"/>
    <lineage>
        <taxon>Bacteria</taxon>
        <taxon>Pseudomonadati</taxon>
        <taxon>Thermodesulfobacteriota</taxon>
        <taxon>Desulfovibrionia</taxon>
        <taxon>Desulfovibrionales</taxon>
        <taxon>Desulfovibrionaceae</taxon>
        <taxon>Desulfovibrio</taxon>
    </lineage>
</organism>
<gene>
    <name evidence="7" type="ORF">DFE_1174</name>
</gene>
<dbReference type="InterPro" id="IPR005300">
    <property type="entry name" value="MltA_B"/>
</dbReference>
<dbReference type="Gene3D" id="2.40.240.50">
    <property type="entry name" value="Barwin-like endoglucanases"/>
    <property type="match status" value="1"/>
</dbReference>
<dbReference type="Gene3D" id="2.40.40.10">
    <property type="entry name" value="RlpA-like domain"/>
    <property type="match status" value="1"/>
</dbReference>